<sequence>MEETEVLENQNVPQTDKMKPASAHCEHNELYILDYSHSTDAKESLGQISLEQKNINAVRNLKKQQSHVHVLGESRAQLKQPENTDENTKPAETEQKMDISTNEQENKDIVLTNSSESKEQCQEDRTLTMENARKSYQLIAEESFPSPKEARMKEELQESKEPDTHTKSEQVRIDELDQMAASTSSATQEPKMEKPNEITPGKGDNIDPRDKIREEIEEYFRGIQALEVKTLGAELNAREAETILRAEQQRKTWKGMLLAMTLSTNISIIYSSSSGKPPKTAAQAILQRTAKAEFKRKMYVLKENYNYRLELIKQLKNDLKNNYKSEAQQLHIDYHSIKNQTPNSSTSNEMPTPNTEQEEVSAIEISGSTRQT</sequence>
<accession>B3N5D4</accession>
<feature type="region of interest" description="Disordered" evidence="2">
    <location>
        <begin position="67"/>
        <end position="125"/>
    </location>
</feature>
<evidence type="ECO:0000313" key="3">
    <source>
        <dbReference type="EMBL" id="EDV59013.2"/>
    </source>
</evidence>
<dbReference type="AlphaFoldDB" id="B3N5D4"/>
<feature type="compositionally biased region" description="Basic and acidic residues" evidence="2">
    <location>
        <begin position="116"/>
        <end position="125"/>
    </location>
</feature>
<dbReference type="EMBL" id="CH954177">
    <property type="protein sequence ID" value="EDV59013.2"/>
    <property type="molecule type" value="Genomic_DNA"/>
</dbReference>
<reference evidence="3 4" key="2">
    <citation type="journal article" date="2008" name="Bioinformatics">
        <title>Assembly reconciliation.</title>
        <authorList>
            <person name="Zimin A.V."/>
            <person name="Smith D.R."/>
            <person name="Sutton G."/>
            <person name="Yorke J.A."/>
        </authorList>
    </citation>
    <scope>NUCLEOTIDE SEQUENCE [LARGE SCALE GENOMIC DNA]</scope>
    <source>
        <strain evidence="3 4">TSC#14021-0224.01</strain>
    </source>
</reference>
<feature type="coiled-coil region" evidence="1">
    <location>
        <begin position="302"/>
        <end position="329"/>
    </location>
</feature>
<dbReference type="OrthoDB" id="7860247at2759"/>
<name>B3N5D4_DROER</name>
<proteinExistence type="predicted"/>
<keyword evidence="1" id="KW-0175">Coiled coil</keyword>
<feature type="compositionally biased region" description="Basic and acidic residues" evidence="2">
    <location>
        <begin position="148"/>
        <end position="175"/>
    </location>
</feature>
<gene>
    <name evidence="3" type="primary">Dere\GG10376</name>
    <name evidence="3" type="synonym">dere_GLEANR_10306</name>
    <name evidence="3" type="synonym">GG10376</name>
    <name evidence="3" type="ORF">Dere_GG10376</name>
</gene>
<feature type="compositionally biased region" description="Polar residues" evidence="2">
    <location>
        <begin position="337"/>
        <end position="355"/>
    </location>
</feature>
<dbReference type="HOGENOM" id="CLU_1108098_0_0_1"/>
<feature type="region of interest" description="Disordered" evidence="2">
    <location>
        <begin position="142"/>
        <end position="208"/>
    </location>
</feature>
<organism evidence="3 4">
    <name type="scientific">Drosophila erecta</name>
    <name type="common">Fruit fly</name>
    <dbReference type="NCBI Taxonomy" id="7220"/>
    <lineage>
        <taxon>Eukaryota</taxon>
        <taxon>Metazoa</taxon>
        <taxon>Ecdysozoa</taxon>
        <taxon>Arthropoda</taxon>
        <taxon>Hexapoda</taxon>
        <taxon>Insecta</taxon>
        <taxon>Pterygota</taxon>
        <taxon>Neoptera</taxon>
        <taxon>Endopterygota</taxon>
        <taxon>Diptera</taxon>
        <taxon>Brachycera</taxon>
        <taxon>Muscomorpha</taxon>
        <taxon>Ephydroidea</taxon>
        <taxon>Drosophilidae</taxon>
        <taxon>Drosophila</taxon>
        <taxon>Sophophora</taxon>
    </lineage>
</organism>
<dbReference type="Proteomes" id="UP000008711">
    <property type="component" value="Unassembled WGS sequence"/>
</dbReference>
<reference evidence="3 4" key="1">
    <citation type="journal article" date="2007" name="Nature">
        <title>Evolution of genes and genomes on the Drosophila phylogeny.</title>
        <authorList>
            <consortium name="Drosophila 12 Genomes Consortium"/>
            <person name="Clark A.G."/>
            <person name="Eisen M.B."/>
            <person name="Smith D.R."/>
            <person name="Bergman C.M."/>
            <person name="Oliver B."/>
            <person name="Markow T.A."/>
            <person name="Kaufman T.C."/>
            <person name="Kellis M."/>
            <person name="Gelbart W."/>
            <person name="Iyer V.N."/>
            <person name="Pollard D.A."/>
            <person name="Sackton T.B."/>
            <person name="Larracuente A.M."/>
            <person name="Singh N.D."/>
            <person name="Abad J.P."/>
            <person name="Abt D.N."/>
            <person name="Adryan B."/>
            <person name="Aguade M."/>
            <person name="Akashi H."/>
            <person name="Anderson W.W."/>
            <person name="Aquadro C.F."/>
            <person name="Ardell D.H."/>
            <person name="Arguello R."/>
            <person name="Artieri C.G."/>
            <person name="Barbash D.A."/>
            <person name="Barker D."/>
            <person name="Barsanti P."/>
            <person name="Batterham P."/>
            <person name="Batzoglou S."/>
            <person name="Begun D."/>
            <person name="Bhutkar A."/>
            <person name="Blanco E."/>
            <person name="Bosak S.A."/>
            <person name="Bradley R.K."/>
            <person name="Brand A.D."/>
            <person name="Brent M.R."/>
            <person name="Brooks A.N."/>
            <person name="Brown R.H."/>
            <person name="Butlin R.K."/>
            <person name="Caggese C."/>
            <person name="Calvi B.R."/>
            <person name="Bernardo de Carvalho A."/>
            <person name="Caspi A."/>
            <person name="Castrezana S."/>
            <person name="Celniker S.E."/>
            <person name="Chang J.L."/>
            <person name="Chapple C."/>
            <person name="Chatterji S."/>
            <person name="Chinwalla A."/>
            <person name="Civetta A."/>
            <person name="Clifton S.W."/>
            <person name="Comeron J.M."/>
            <person name="Costello J.C."/>
            <person name="Coyne J.A."/>
            <person name="Daub J."/>
            <person name="David R.G."/>
            <person name="Delcher A.L."/>
            <person name="Delehaunty K."/>
            <person name="Do C.B."/>
            <person name="Ebling H."/>
            <person name="Edwards K."/>
            <person name="Eickbush T."/>
            <person name="Evans J.D."/>
            <person name="Filipski A."/>
            <person name="Findeiss S."/>
            <person name="Freyhult E."/>
            <person name="Fulton L."/>
            <person name="Fulton R."/>
            <person name="Garcia A.C."/>
            <person name="Gardiner A."/>
            <person name="Garfield D.A."/>
            <person name="Garvin B.E."/>
            <person name="Gibson G."/>
            <person name="Gilbert D."/>
            <person name="Gnerre S."/>
            <person name="Godfrey J."/>
            <person name="Good R."/>
            <person name="Gotea V."/>
            <person name="Gravely B."/>
            <person name="Greenberg A.J."/>
            <person name="Griffiths-Jones S."/>
            <person name="Gross S."/>
            <person name="Guigo R."/>
            <person name="Gustafson E.A."/>
            <person name="Haerty W."/>
            <person name="Hahn M.W."/>
            <person name="Halligan D.L."/>
            <person name="Halpern A.L."/>
            <person name="Halter G.M."/>
            <person name="Han M.V."/>
            <person name="Heger A."/>
            <person name="Hillier L."/>
            <person name="Hinrichs A.S."/>
            <person name="Holmes I."/>
            <person name="Hoskins R.A."/>
            <person name="Hubisz M.J."/>
            <person name="Hultmark D."/>
            <person name="Huntley M.A."/>
            <person name="Jaffe D.B."/>
            <person name="Jagadeeshan S."/>
            <person name="Jeck W.R."/>
            <person name="Johnson J."/>
            <person name="Jones C.D."/>
            <person name="Jordan W.C."/>
            <person name="Karpen G.H."/>
            <person name="Kataoka E."/>
            <person name="Keightley P.D."/>
            <person name="Kheradpour P."/>
            <person name="Kirkness E.F."/>
            <person name="Koerich L.B."/>
            <person name="Kristiansen K."/>
            <person name="Kudrna D."/>
            <person name="Kulathinal R.J."/>
            <person name="Kumar S."/>
            <person name="Kwok R."/>
            <person name="Lander E."/>
            <person name="Langley C.H."/>
            <person name="Lapoint R."/>
            <person name="Lazzaro B.P."/>
            <person name="Lee S.J."/>
            <person name="Levesque L."/>
            <person name="Li R."/>
            <person name="Lin C.F."/>
            <person name="Lin M.F."/>
            <person name="Lindblad-Toh K."/>
            <person name="Llopart A."/>
            <person name="Long M."/>
            <person name="Low L."/>
            <person name="Lozovsky E."/>
            <person name="Lu J."/>
            <person name="Luo M."/>
            <person name="Machado C.A."/>
            <person name="Makalowski W."/>
            <person name="Marzo M."/>
            <person name="Matsuda M."/>
            <person name="Matzkin L."/>
            <person name="McAllister B."/>
            <person name="McBride C.S."/>
            <person name="McKernan B."/>
            <person name="McKernan K."/>
            <person name="Mendez-Lago M."/>
            <person name="Minx P."/>
            <person name="Mollenhauer M.U."/>
            <person name="Montooth K."/>
            <person name="Mount S.M."/>
            <person name="Mu X."/>
            <person name="Myers E."/>
            <person name="Negre B."/>
            <person name="Newfeld S."/>
            <person name="Nielsen R."/>
            <person name="Noor M.A."/>
            <person name="O'Grady P."/>
            <person name="Pachter L."/>
            <person name="Papaceit M."/>
            <person name="Parisi M.J."/>
            <person name="Parisi M."/>
            <person name="Parts L."/>
            <person name="Pedersen J.S."/>
            <person name="Pesole G."/>
            <person name="Phillippy A.M."/>
            <person name="Ponting C.P."/>
            <person name="Pop M."/>
            <person name="Porcelli D."/>
            <person name="Powell J.R."/>
            <person name="Prohaska S."/>
            <person name="Pruitt K."/>
            <person name="Puig M."/>
            <person name="Quesneville H."/>
            <person name="Ram K.R."/>
            <person name="Rand D."/>
            <person name="Rasmussen M.D."/>
            <person name="Reed L.K."/>
            <person name="Reenan R."/>
            <person name="Reily A."/>
            <person name="Remington K.A."/>
            <person name="Rieger T.T."/>
            <person name="Ritchie M.G."/>
            <person name="Robin C."/>
            <person name="Rogers Y.H."/>
            <person name="Rohde C."/>
            <person name="Rozas J."/>
            <person name="Rubenfield M.J."/>
            <person name="Ruiz A."/>
            <person name="Russo S."/>
            <person name="Salzberg S.L."/>
            <person name="Sanchez-Gracia A."/>
            <person name="Saranga D.J."/>
            <person name="Sato H."/>
            <person name="Schaeffer S.W."/>
            <person name="Schatz M.C."/>
            <person name="Schlenke T."/>
            <person name="Schwartz R."/>
            <person name="Segarra C."/>
            <person name="Singh R.S."/>
            <person name="Sirot L."/>
            <person name="Sirota M."/>
            <person name="Sisneros N.B."/>
            <person name="Smith C.D."/>
            <person name="Smith T.F."/>
            <person name="Spieth J."/>
            <person name="Stage D.E."/>
            <person name="Stark A."/>
            <person name="Stephan W."/>
            <person name="Strausberg R.L."/>
            <person name="Strempel S."/>
            <person name="Sturgill D."/>
            <person name="Sutton G."/>
            <person name="Sutton G.G."/>
            <person name="Tao W."/>
            <person name="Teichmann S."/>
            <person name="Tobari Y.N."/>
            <person name="Tomimura Y."/>
            <person name="Tsolas J.M."/>
            <person name="Valente V.L."/>
            <person name="Venter E."/>
            <person name="Venter J.C."/>
            <person name="Vicario S."/>
            <person name="Vieira F.G."/>
            <person name="Vilella A.J."/>
            <person name="Villasante A."/>
            <person name="Walenz B."/>
            <person name="Wang J."/>
            <person name="Wasserman M."/>
            <person name="Watts T."/>
            <person name="Wilson D."/>
            <person name="Wilson R.K."/>
            <person name="Wing R.A."/>
            <person name="Wolfner M.F."/>
            <person name="Wong A."/>
            <person name="Wong G.K."/>
            <person name="Wu C.I."/>
            <person name="Wu G."/>
            <person name="Yamamoto D."/>
            <person name="Yang H.P."/>
            <person name="Yang S.P."/>
            <person name="Yorke J.A."/>
            <person name="Yoshida K."/>
            <person name="Zdobnov E."/>
            <person name="Zhang P."/>
            <person name="Zhang Y."/>
            <person name="Zimin A.V."/>
            <person name="Baldwin J."/>
            <person name="Abdouelleil A."/>
            <person name="Abdulkadir J."/>
            <person name="Abebe A."/>
            <person name="Abera B."/>
            <person name="Abreu J."/>
            <person name="Acer S.C."/>
            <person name="Aftuck L."/>
            <person name="Alexander A."/>
            <person name="An P."/>
            <person name="Anderson E."/>
            <person name="Anderson S."/>
            <person name="Arachi H."/>
            <person name="Azer M."/>
            <person name="Bachantsang P."/>
            <person name="Barry A."/>
            <person name="Bayul T."/>
            <person name="Berlin A."/>
            <person name="Bessette D."/>
            <person name="Bloom T."/>
            <person name="Blye J."/>
            <person name="Boguslavskiy L."/>
            <person name="Bonnet C."/>
            <person name="Boukhgalter B."/>
            <person name="Bourzgui I."/>
            <person name="Brown A."/>
            <person name="Cahill P."/>
            <person name="Channer S."/>
            <person name="Cheshatsang Y."/>
            <person name="Chuda L."/>
            <person name="Citroen M."/>
            <person name="Collymore A."/>
            <person name="Cooke P."/>
            <person name="Costello M."/>
            <person name="D'Aco K."/>
            <person name="Daza R."/>
            <person name="De Haan G."/>
            <person name="DeGray S."/>
            <person name="DeMaso C."/>
            <person name="Dhargay N."/>
            <person name="Dooley K."/>
            <person name="Dooley E."/>
            <person name="Doricent M."/>
            <person name="Dorje P."/>
            <person name="Dorjee K."/>
            <person name="Dupes A."/>
            <person name="Elong R."/>
            <person name="Falk J."/>
            <person name="Farina A."/>
            <person name="Faro S."/>
            <person name="Ferguson D."/>
            <person name="Fisher S."/>
            <person name="Foley C.D."/>
            <person name="Franke A."/>
            <person name="Friedrich D."/>
            <person name="Gadbois L."/>
            <person name="Gearin G."/>
            <person name="Gearin C.R."/>
            <person name="Giannoukos G."/>
            <person name="Goode T."/>
            <person name="Graham J."/>
            <person name="Grandbois E."/>
            <person name="Grewal S."/>
            <person name="Gyaltsen K."/>
            <person name="Hafez N."/>
            <person name="Hagos B."/>
            <person name="Hall J."/>
            <person name="Henson C."/>
            <person name="Hollinger A."/>
            <person name="Honan T."/>
            <person name="Huard M.D."/>
            <person name="Hughes L."/>
            <person name="Hurhula B."/>
            <person name="Husby M.E."/>
            <person name="Kamat A."/>
            <person name="Kanga B."/>
            <person name="Kashin S."/>
            <person name="Khazanovich D."/>
            <person name="Kisner P."/>
            <person name="Lance K."/>
            <person name="Lara M."/>
            <person name="Lee W."/>
            <person name="Lennon N."/>
            <person name="Letendre F."/>
            <person name="LeVine R."/>
            <person name="Lipovsky A."/>
            <person name="Liu X."/>
            <person name="Liu J."/>
            <person name="Liu S."/>
            <person name="Lokyitsang T."/>
            <person name="Lokyitsang Y."/>
            <person name="Lubonja R."/>
            <person name="Lui A."/>
            <person name="MacDonald P."/>
            <person name="Magnisalis V."/>
            <person name="Maru K."/>
            <person name="Matthews C."/>
            <person name="McCusker W."/>
            <person name="McDonough S."/>
            <person name="Mehta T."/>
            <person name="Meldrim J."/>
            <person name="Meneus L."/>
            <person name="Mihai O."/>
            <person name="Mihalev A."/>
            <person name="Mihova T."/>
            <person name="Mittelman R."/>
            <person name="Mlenga V."/>
            <person name="Montmayeur A."/>
            <person name="Mulrain L."/>
            <person name="Navidi A."/>
            <person name="Naylor J."/>
            <person name="Negash T."/>
            <person name="Nguyen T."/>
            <person name="Nguyen N."/>
            <person name="Nicol R."/>
            <person name="Norbu C."/>
            <person name="Norbu N."/>
            <person name="Novod N."/>
            <person name="O'Neill B."/>
            <person name="Osman S."/>
            <person name="Markiewicz E."/>
            <person name="Oyono O.L."/>
            <person name="Patti C."/>
            <person name="Phunkhang P."/>
            <person name="Pierre F."/>
            <person name="Priest M."/>
            <person name="Raghuraman S."/>
            <person name="Rege F."/>
            <person name="Reyes R."/>
            <person name="Rise C."/>
            <person name="Rogov P."/>
            <person name="Ross K."/>
            <person name="Ryan E."/>
            <person name="Settipalli S."/>
            <person name="Shea T."/>
            <person name="Sherpa N."/>
            <person name="Shi L."/>
            <person name="Shih D."/>
            <person name="Sparrow T."/>
            <person name="Spaulding J."/>
            <person name="Stalker J."/>
            <person name="Stange-Thomann N."/>
            <person name="Stavropoulos S."/>
            <person name="Stone C."/>
            <person name="Strader C."/>
            <person name="Tesfaye S."/>
            <person name="Thomson T."/>
            <person name="Thoulutsang Y."/>
            <person name="Thoulutsang D."/>
            <person name="Topham K."/>
            <person name="Topping I."/>
            <person name="Tsamla T."/>
            <person name="Vassiliev H."/>
            <person name="Vo A."/>
            <person name="Wangchuk T."/>
            <person name="Wangdi T."/>
            <person name="Weiand M."/>
            <person name="Wilkinson J."/>
            <person name="Wilson A."/>
            <person name="Yadav S."/>
            <person name="Young G."/>
            <person name="Yu Q."/>
            <person name="Zembek L."/>
            <person name="Zhong D."/>
            <person name="Zimmer A."/>
            <person name="Zwirko Z."/>
            <person name="Jaffe D.B."/>
            <person name="Alvarez P."/>
            <person name="Brockman W."/>
            <person name="Butler J."/>
            <person name="Chin C."/>
            <person name="Gnerre S."/>
            <person name="Grabherr M."/>
            <person name="Kleber M."/>
            <person name="Mauceli E."/>
            <person name="MacCallum I."/>
        </authorList>
    </citation>
    <scope>NUCLEOTIDE SEQUENCE [LARGE SCALE GENOMIC DNA]</scope>
    <source>
        <strain evidence="3 4">TSC#14021-0224.01</strain>
    </source>
</reference>
<protein>
    <submittedName>
        <fullName evidence="3">Uncharacterized protein</fullName>
    </submittedName>
</protein>
<evidence type="ECO:0000256" key="1">
    <source>
        <dbReference type="SAM" id="Coils"/>
    </source>
</evidence>
<keyword evidence="4" id="KW-1185">Reference proteome</keyword>
<feature type="compositionally biased region" description="Basic and acidic residues" evidence="2">
    <location>
        <begin position="86"/>
        <end position="97"/>
    </location>
</feature>
<feature type="region of interest" description="Disordered" evidence="2">
    <location>
        <begin position="1"/>
        <end position="23"/>
    </location>
</feature>
<feature type="region of interest" description="Disordered" evidence="2">
    <location>
        <begin position="336"/>
        <end position="372"/>
    </location>
</feature>
<evidence type="ECO:0000256" key="2">
    <source>
        <dbReference type="SAM" id="MobiDB-lite"/>
    </source>
</evidence>
<evidence type="ECO:0000313" key="4">
    <source>
        <dbReference type="Proteomes" id="UP000008711"/>
    </source>
</evidence>